<dbReference type="Proteomes" id="UP001224890">
    <property type="component" value="Unassembled WGS sequence"/>
</dbReference>
<reference evidence="1" key="1">
    <citation type="submission" date="2021-06" db="EMBL/GenBank/DDBJ databases">
        <title>Comparative genomics, transcriptomics and evolutionary studies reveal genomic signatures of adaptation to plant cell wall in hemibiotrophic fungi.</title>
        <authorList>
            <consortium name="DOE Joint Genome Institute"/>
            <person name="Baroncelli R."/>
            <person name="Diaz J.F."/>
            <person name="Benocci T."/>
            <person name="Peng M."/>
            <person name="Battaglia E."/>
            <person name="Haridas S."/>
            <person name="Andreopoulos W."/>
            <person name="Labutti K."/>
            <person name="Pangilinan J."/>
            <person name="Floch G.L."/>
            <person name="Makela M.R."/>
            <person name="Henrissat B."/>
            <person name="Grigoriev I.V."/>
            <person name="Crouch J.A."/>
            <person name="De Vries R.P."/>
            <person name="Sukno S.A."/>
            <person name="Thon M.R."/>
        </authorList>
    </citation>
    <scope>NUCLEOTIDE SEQUENCE</scope>
    <source>
        <strain evidence="1">CBS 193.32</strain>
    </source>
</reference>
<name>A0AAJ0AG35_9PEZI</name>
<dbReference type="RefSeq" id="XP_060427260.1">
    <property type="nucleotide sequence ID" value="XM_060578374.1"/>
</dbReference>
<accession>A0AAJ0AG35</accession>
<proteinExistence type="predicted"/>
<keyword evidence="2" id="KW-1185">Reference proteome</keyword>
<comment type="caution">
    <text evidence="1">The sequence shown here is derived from an EMBL/GenBank/DDBJ whole genome shotgun (WGS) entry which is preliminary data.</text>
</comment>
<sequence>MGTVSLVTADILAHPARYCTSPNFGVQRCVHGLPARSLRRGVKRTASAPSFPSWTVESRWATGKGTRKKEERVRQIRREVRPPSRRETRIGRGEIAAKKTLPLENFVFGGKKNKKQERVKSGVWLPLTPDYILGFACRDILLCDNHSKRRETTPLNSRHR</sequence>
<protein>
    <submittedName>
        <fullName evidence="1">Uncharacterized protein</fullName>
    </submittedName>
</protein>
<gene>
    <name evidence="1" type="ORF">BDP55DRAFT_717425</name>
</gene>
<dbReference type="EMBL" id="JAHMHR010000032">
    <property type="protein sequence ID" value="KAK1673257.1"/>
    <property type="molecule type" value="Genomic_DNA"/>
</dbReference>
<dbReference type="GeneID" id="85462900"/>
<dbReference type="AlphaFoldDB" id="A0AAJ0AG35"/>
<organism evidence="1 2">
    <name type="scientific">Colletotrichum godetiae</name>
    <dbReference type="NCBI Taxonomy" id="1209918"/>
    <lineage>
        <taxon>Eukaryota</taxon>
        <taxon>Fungi</taxon>
        <taxon>Dikarya</taxon>
        <taxon>Ascomycota</taxon>
        <taxon>Pezizomycotina</taxon>
        <taxon>Sordariomycetes</taxon>
        <taxon>Hypocreomycetidae</taxon>
        <taxon>Glomerellales</taxon>
        <taxon>Glomerellaceae</taxon>
        <taxon>Colletotrichum</taxon>
        <taxon>Colletotrichum acutatum species complex</taxon>
    </lineage>
</organism>
<evidence type="ECO:0000313" key="2">
    <source>
        <dbReference type="Proteomes" id="UP001224890"/>
    </source>
</evidence>
<evidence type="ECO:0000313" key="1">
    <source>
        <dbReference type="EMBL" id="KAK1673257.1"/>
    </source>
</evidence>